<protein>
    <recommendedName>
        <fullName evidence="1">Peptidase M26 N-terminal domain-containing protein</fullName>
    </recommendedName>
</protein>
<dbReference type="AlphaFoldDB" id="A0A6G2D5M5"/>
<evidence type="ECO:0000313" key="2">
    <source>
        <dbReference type="EMBL" id="MTV64103.1"/>
    </source>
</evidence>
<comment type="caution">
    <text evidence="2">The sequence shown here is derived from an EMBL/GenBank/DDBJ whole genome shotgun (WGS) entry which is preliminary data.</text>
</comment>
<evidence type="ECO:0000259" key="1">
    <source>
        <dbReference type="Pfam" id="PF05342"/>
    </source>
</evidence>
<dbReference type="EMBL" id="WNHJ01000286">
    <property type="protein sequence ID" value="MTV64103.1"/>
    <property type="molecule type" value="Genomic_DNA"/>
</dbReference>
<proteinExistence type="predicted"/>
<reference evidence="2 3" key="1">
    <citation type="submission" date="2019-11" db="EMBL/GenBank/DDBJ databases">
        <title>Growth characteristics of pneumococcus vary with the chemical composition of the capsule and with environmental conditions.</title>
        <authorList>
            <person name="Tothpal A."/>
            <person name="Desobry K."/>
            <person name="Joshi S."/>
            <person name="Wyllie A.L."/>
            <person name="Weinberger D.M."/>
        </authorList>
    </citation>
    <scope>NUCLEOTIDE SEQUENCE [LARGE SCALE GENOMIC DNA]</scope>
    <source>
        <strain evidence="3">pnumococcus22F</strain>
    </source>
</reference>
<accession>A0A6G2D5M5</accession>
<feature type="non-terminal residue" evidence="2">
    <location>
        <position position="141"/>
    </location>
</feature>
<dbReference type="GO" id="GO:0016020">
    <property type="term" value="C:membrane"/>
    <property type="evidence" value="ECO:0007669"/>
    <property type="project" value="InterPro"/>
</dbReference>
<evidence type="ECO:0000313" key="3">
    <source>
        <dbReference type="Proteomes" id="UP000474228"/>
    </source>
</evidence>
<name>A0A6G2D5M5_STREE</name>
<organism evidence="2 3">
    <name type="scientific">Streptococcus pneumoniae</name>
    <dbReference type="NCBI Taxonomy" id="1313"/>
    <lineage>
        <taxon>Bacteria</taxon>
        <taxon>Bacillati</taxon>
        <taxon>Bacillota</taxon>
        <taxon>Bacilli</taxon>
        <taxon>Lactobacillales</taxon>
        <taxon>Streptococcaceae</taxon>
        <taxon>Streptococcus</taxon>
    </lineage>
</organism>
<gene>
    <name evidence="2" type="ORF">GM539_12185</name>
</gene>
<dbReference type="GO" id="GO:0004222">
    <property type="term" value="F:metalloendopeptidase activity"/>
    <property type="evidence" value="ECO:0007669"/>
    <property type="project" value="InterPro"/>
</dbReference>
<feature type="domain" description="Peptidase M26 N-terminal" evidence="1">
    <location>
        <begin position="1"/>
        <end position="124"/>
    </location>
</feature>
<sequence length="141" mass="15653">YTHYIAKKKVHKDNVYYDFNELVNAMNDNPNGTFKLGSDLNAANVPTPYKEYVPKVFRGHLSSVEGEQYSIHNMARQLFSSIEGGSVKNINLANVDINMPWINDISPLARVVKNATVEKIKLTGNILGKDGDAGIVNKVDT</sequence>
<feature type="non-terminal residue" evidence="2">
    <location>
        <position position="1"/>
    </location>
</feature>
<dbReference type="RefSeq" id="WP_155458661.1">
    <property type="nucleotide sequence ID" value="NZ_WNHJ01000286.1"/>
</dbReference>
<dbReference type="Gene3D" id="2.160.20.110">
    <property type="match status" value="1"/>
</dbReference>
<dbReference type="Pfam" id="PF05342">
    <property type="entry name" value="Peptidase_M26_N"/>
    <property type="match status" value="1"/>
</dbReference>
<dbReference type="GO" id="GO:0008270">
    <property type="term" value="F:zinc ion binding"/>
    <property type="evidence" value="ECO:0007669"/>
    <property type="project" value="InterPro"/>
</dbReference>
<dbReference type="Proteomes" id="UP000474228">
    <property type="component" value="Unassembled WGS sequence"/>
</dbReference>
<dbReference type="InterPro" id="IPR008006">
    <property type="entry name" value="Peptidase_M26_N_dom"/>
</dbReference>